<comment type="similarity">
    <text evidence="1">Belongs to the tRNA pseudouridine synthase TruA family.</text>
</comment>
<dbReference type="InterPro" id="IPR041707">
    <property type="entry name" value="Pus3-like"/>
</dbReference>
<dbReference type="Proteomes" id="UP000549394">
    <property type="component" value="Unassembled WGS sequence"/>
</dbReference>
<dbReference type="PANTHER" id="PTHR11142">
    <property type="entry name" value="PSEUDOURIDYLATE SYNTHASE"/>
    <property type="match status" value="1"/>
</dbReference>
<evidence type="ECO:0000313" key="6">
    <source>
        <dbReference type="EMBL" id="CAD5121542.1"/>
    </source>
</evidence>
<dbReference type="Gene3D" id="3.40.50.1820">
    <property type="entry name" value="alpha/beta hydrolase"/>
    <property type="match status" value="1"/>
</dbReference>
<protein>
    <submittedName>
        <fullName evidence="6">DgyrCDS10041</fullName>
    </submittedName>
</protein>
<evidence type="ECO:0000256" key="1">
    <source>
        <dbReference type="ARBA" id="ARBA00009375"/>
    </source>
</evidence>
<proteinExistence type="inferred from homology"/>
<dbReference type="FunFam" id="3.30.70.580:FF:000007">
    <property type="entry name" value="tRNA pseudouridine synthase"/>
    <property type="match status" value="1"/>
</dbReference>
<dbReference type="SUPFAM" id="SSF55120">
    <property type="entry name" value="Pseudouridine synthase"/>
    <property type="match status" value="1"/>
</dbReference>
<sequence length="841" mass="97343">MKTKWNVLPNSETHMEKPVTNLEDLSKEALIKRIRKLEAHVQQLRNVLSKPDRKLAKKYRKGKPFDFKKIRKRKIALKIMYLGWDYHGFASQEESGNTIEGHLFSALTKTKLIESRETSNYHRCGRTDRGVSAFGQVISLEVRSNLKGEETEIKIENELPFCKMLNGVLPKDIRALAWCPVDEDFSARFNCTKRTYKYFFPKDNLSIEAIREASSLLIGEHDFRNLCKMDIANNVTNYTRRITYVDIKVLYERDEKYSVCELTVIGKAFLWHQIRCIVSILILIGSGKESPKIIEELLDVEKHPCKPQYNIASEIPLVLFDCEFEEVDWNFDEEILKGIVEILKENWAKSEVKNTMMKKMIETIEEDYMKKTRSIEKSRKRERTEDMSEKSFGSLSDWLGGPAKGQNYKPLFTRPTCEKFLIGIKGGKVESQTIRDNGGKFLISLFRGIEYAKLDKANPRWSNSYINYIIRADETGKFRAPCPNSENLNSEESCLFLDIYVPLNKTVLYNYENIRNKLPVLVVFSTKKLNWRTCAKLSNSLNIIIIEVQYRNDILGFLSHNIGLEDQKTAFNWITDQLDFFGGDKKSISLYGSELNAVCVSHLLNGENSLRESKMSQIHSVILIGGSYLHNYKLASERDLIYDFKCSGSSLLDCTRNLPLKTLFSVSKNYNWYPPTSKEITRRIKPKIFVPIMMGIEKLRKTFSIQQSVHSEFLSDINNFIALLRLEYGDCRTDNKQELINDLFVNSPVIRYMNALSANLIDNNNNYLYLFNNIGNYSISDLIFTDLGGLSDSDLKLKDYFLSAFKLFIKERYYIEKKGVNVHRVEHTDYVISVDLLSCIN</sequence>
<evidence type="ECO:0000256" key="3">
    <source>
        <dbReference type="ARBA" id="ARBA00023235"/>
    </source>
</evidence>
<dbReference type="GO" id="GO:0009982">
    <property type="term" value="F:pseudouridine synthase activity"/>
    <property type="evidence" value="ECO:0007669"/>
    <property type="project" value="InterPro"/>
</dbReference>
<dbReference type="GO" id="GO:0005634">
    <property type="term" value="C:nucleus"/>
    <property type="evidence" value="ECO:0007669"/>
    <property type="project" value="TreeGrafter"/>
</dbReference>
<dbReference type="GO" id="GO:0031119">
    <property type="term" value="P:tRNA pseudouridine synthesis"/>
    <property type="evidence" value="ECO:0007669"/>
    <property type="project" value="TreeGrafter"/>
</dbReference>
<dbReference type="InterPro" id="IPR001406">
    <property type="entry name" value="PsdUridine_synth_TruA"/>
</dbReference>
<feature type="domain" description="Pseudouridine synthase I TruA alpha/beta" evidence="5">
    <location>
        <begin position="213"/>
        <end position="325"/>
    </location>
</feature>
<dbReference type="SUPFAM" id="SSF53474">
    <property type="entry name" value="alpha/beta-Hydrolases"/>
    <property type="match status" value="1"/>
</dbReference>
<dbReference type="CDD" id="cd02569">
    <property type="entry name" value="PseudoU_synth_ScPus3"/>
    <property type="match status" value="1"/>
</dbReference>
<dbReference type="EMBL" id="CAJFCJ010000014">
    <property type="protein sequence ID" value="CAD5121542.1"/>
    <property type="molecule type" value="Genomic_DNA"/>
</dbReference>
<evidence type="ECO:0000259" key="4">
    <source>
        <dbReference type="Pfam" id="PF00135"/>
    </source>
</evidence>
<dbReference type="NCBIfam" id="TIGR00071">
    <property type="entry name" value="hisT_truA"/>
    <property type="match status" value="1"/>
</dbReference>
<dbReference type="GO" id="GO:1990481">
    <property type="term" value="P:mRNA pseudouridine synthesis"/>
    <property type="evidence" value="ECO:0007669"/>
    <property type="project" value="TreeGrafter"/>
</dbReference>
<feature type="domain" description="Carboxylesterase type B" evidence="4">
    <location>
        <begin position="422"/>
        <end position="669"/>
    </location>
</feature>
<dbReference type="Pfam" id="PF01416">
    <property type="entry name" value="PseudoU_synth_1"/>
    <property type="match status" value="1"/>
</dbReference>
<dbReference type="InterPro" id="IPR020097">
    <property type="entry name" value="PsdUridine_synth_TruA_a/b_dom"/>
</dbReference>
<dbReference type="InterPro" id="IPR002018">
    <property type="entry name" value="CarbesteraseB"/>
</dbReference>
<comment type="caution">
    <text evidence="6">The sequence shown here is derived from an EMBL/GenBank/DDBJ whole genome shotgun (WGS) entry which is preliminary data.</text>
</comment>
<accession>A0A7I8W0G1</accession>
<keyword evidence="7" id="KW-1185">Reference proteome</keyword>
<name>A0A7I8W0G1_9ANNE</name>
<reference evidence="6 7" key="1">
    <citation type="submission" date="2020-08" db="EMBL/GenBank/DDBJ databases">
        <authorList>
            <person name="Hejnol A."/>
        </authorList>
    </citation>
    <scope>NUCLEOTIDE SEQUENCE [LARGE SCALE GENOMIC DNA]</scope>
</reference>
<dbReference type="InterPro" id="IPR020094">
    <property type="entry name" value="TruA/RsuA/RluB/E/F_N"/>
</dbReference>
<keyword evidence="3" id="KW-0413">Isomerase</keyword>
<gene>
    <name evidence="6" type="ORF">DGYR_LOCUS9485</name>
</gene>
<dbReference type="AlphaFoldDB" id="A0A7I8W0G1"/>
<dbReference type="InterPro" id="IPR020103">
    <property type="entry name" value="PsdUridine_synth_cat_dom_sf"/>
</dbReference>
<dbReference type="HAMAP" id="MF_00171">
    <property type="entry name" value="TruA"/>
    <property type="match status" value="1"/>
</dbReference>
<dbReference type="GO" id="GO:0005737">
    <property type="term" value="C:cytoplasm"/>
    <property type="evidence" value="ECO:0007669"/>
    <property type="project" value="TreeGrafter"/>
</dbReference>
<dbReference type="OrthoDB" id="25767at2759"/>
<keyword evidence="2" id="KW-0819">tRNA processing</keyword>
<dbReference type="InterPro" id="IPR020095">
    <property type="entry name" value="PsdUridine_synth_TruA_C"/>
</dbReference>
<dbReference type="Gene3D" id="3.30.70.660">
    <property type="entry name" value="Pseudouridine synthase I, catalytic domain, C-terminal subdomain"/>
    <property type="match status" value="1"/>
</dbReference>
<dbReference type="Gene3D" id="3.30.70.580">
    <property type="entry name" value="Pseudouridine synthase I, catalytic domain, N-terminal subdomain"/>
    <property type="match status" value="1"/>
</dbReference>
<dbReference type="InterPro" id="IPR029058">
    <property type="entry name" value="AB_hydrolase_fold"/>
</dbReference>
<dbReference type="PANTHER" id="PTHR11142:SF5">
    <property type="entry name" value="TRNA PSEUDOURIDINE(38_39) SYNTHASE"/>
    <property type="match status" value="1"/>
</dbReference>
<dbReference type="Pfam" id="PF00135">
    <property type="entry name" value="COesterase"/>
    <property type="match status" value="1"/>
</dbReference>
<evidence type="ECO:0000313" key="7">
    <source>
        <dbReference type="Proteomes" id="UP000549394"/>
    </source>
</evidence>
<dbReference type="GO" id="GO:0003723">
    <property type="term" value="F:RNA binding"/>
    <property type="evidence" value="ECO:0007669"/>
    <property type="project" value="InterPro"/>
</dbReference>
<evidence type="ECO:0000259" key="5">
    <source>
        <dbReference type="Pfam" id="PF01416"/>
    </source>
</evidence>
<evidence type="ECO:0000256" key="2">
    <source>
        <dbReference type="ARBA" id="ARBA00022694"/>
    </source>
</evidence>
<organism evidence="6 7">
    <name type="scientific">Dimorphilus gyrociliatus</name>
    <dbReference type="NCBI Taxonomy" id="2664684"/>
    <lineage>
        <taxon>Eukaryota</taxon>
        <taxon>Metazoa</taxon>
        <taxon>Spiralia</taxon>
        <taxon>Lophotrochozoa</taxon>
        <taxon>Annelida</taxon>
        <taxon>Polychaeta</taxon>
        <taxon>Polychaeta incertae sedis</taxon>
        <taxon>Dinophilidae</taxon>
        <taxon>Dimorphilus</taxon>
    </lineage>
</organism>